<keyword evidence="2" id="KW-1185">Reference proteome</keyword>
<dbReference type="STRING" id="1121416.SAMN02745220_04465"/>
<dbReference type="Proteomes" id="UP000184603">
    <property type="component" value="Unassembled WGS sequence"/>
</dbReference>
<dbReference type="Pfam" id="PF07277">
    <property type="entry name" value="SapC"/>
    <property type="match status" value="1"/>
</dbReference>
<evidence type="ECO:0000313" key="1">
    <source>
        <dbReference type="EMBL" id="SHO52255.1"/>
    </source>
</evidence>
<dbReference type="AlphaFoldDB" id="A0A1M7YHY5"/>
<dbReference type="InterPro" id="IPR010836">
    <property type="entry name" value="SapC"/>
</dbReference>
<proteinExistence type="predicted"/>
<protein>
    <submittedName>
        <fullName evidence="1">SapC protein</fullName>
    </submittedName>
</protein>
<dbReference type="RefSeq" id="WP_073615872.1">
    <property type="nucleotide sequence ID" value="NZ_FRFE01000033.1"/>
</dbReference>
<name>A0A1M7YHY5_9BACT</name>
<reference evidence="1 2" key="1">
    <citation type="submission" date="2016-12" db="EMBL/GenBank/DDBJ databases">
        <authorList>
            <person name="Song W.-J."/>
            <person name="Kurnit D.M."/>
        </authorList>
    </citation>
    <scope>NUCLEOTIDE SEQUENCE [LARGE SCALE GENOMIC DNA]</scope>
    <source>
        <strain evidence="1 2">DSM 18488</strain>
    </source>
</reference>
<gene>
    <name evidence="1" type="ORF">SAMN02745220_04465</name>
</gene>
<evidence type="ECO:0000313" key="2">
    <source>
        <dbReference type="Proteomes" id="UP000184603"/>
    </source>
</evidence>
<organism evidence="1 2">
    <name type="scientific">Desulfopila aestuarii DSM 18488</name>
    <dbReference type="NCBI Taxonomy" id="1121416"/>
    <lineage>
        <taxon>Bacteria</taxon>
        <taxon>Pseudomonadati</taxon>
        <taxon>Thermodesulfobacteriota</taxon>
        <taxon>Desulfobulbia</taxon>
        <taxon>Desulfobulbales</taxon>
        <taxon>Desulfocapsaceae</taxon>
        <taxon>Desulfopila</taxon>
    </lineage>
</organism>
<accession>A0A1M7YHY5</accession>
<dbReference type="EMBL" id="FRFE01000033">
    <property type="protein sequence ID" value="SHO52255.1"/>
    <property type="molecule type" value="Genomic_DNA"/>
</dbReference>
<sequence length="232" mass="26356">MFTKIEPLSQETHLDLRYNAIQDFDFARKVLHAPLSASEFLQASRHYAIVFPKDDSTPMAMFTLIQQINQYIQEDGSWSVPYIPAHIRRYPFVLAKVASEEGKENEETRYALCIDRDAPHFAAEQGDIMFTANGEMTSIGQNALKFLETFQQELHVTQLLCRELAEKDVLIPQSINVEQDGQTVSVELFRIVDMGKVNALDDATLAKWVRNGLLGLILLHVQSLANLQAFTR</sequence>
<dbReference type="OrthoDB" id="9806524at2"/>